<dbReference type="RefSeq" id="WP_038987678.1">
    <property type="nucleotide sequence ID" value="NZ_FNYS01000003.1"/>
</dbReference>
<protein>
    <submittedName>
        <fullName evidence="1">Uncharacterized protein</fullName>
    </submittedName>
</protein>
<gene>
    <name evidence="1" type="ORF">AV926_13550</name>
    <name evidence="2" type="ORF">SAMN04488018_103183</name>
</gene>
<evidence type="ECO:0000313" key="2">
    <source>
        <dbReference type="EMBL" id="SEI71140.1"/>
    </source>
</evidence>
<accession>A0A165R2M7</accession>
<dbReference type="Proteomes" id="UP000183077">
    <property type="component" value="Unassembled WGS sequence"/>
</dbReference>
<dbReference type="EMBL" id="LQNU01000066">
    <property type="protein sequence ID" value="KZE78062.1"/>
    <property type="molecule type" value="Genomic_DNA"/>
</dbReference>
<name>A0A165R2M7_9FLAO</name>
<dbReference type="Proteomes" id="UP000076630">
    <property type="component" value="Unassembled WGS sequence"/>
</dbReference>
<evidence type="ECO:0000313" key="4">
    <source>
        <dbReference type="Proteomes" id="UP000183077"/>
    </source>
</evidence>
<proteinExistence type="predicted"/>
<dbReference type="GeneID" id="82256309"/>
<reference evidence="1 3" key="1">
    <citation type="submission" date="2016-01" db="EMBL/GenBank/DDBJ databases">
        <title>Whole genome sequencing of Myroides marinus L41.</title>
        <authorList>
            <person name="Hong K.W."/>
        </authorList>
    </citation>
    <scope>NUCLEOTIDE SEQUENCE [LARGE SCALE GENOMIC DNA]</scope>
    <source>
        <strain evidence="1 3">L41</strain>
    </source>
</reference>
<dbReference type="OrthoDB" id="1147827at2"/>
<organism evidence="1 3">
    <name type="scientific">Myroides marinus</name>
    <dbReference type="NCBI Taxonomy" id="703342"/>
    <lineage>
        <taxon>Bacteria</taxon>
        <taxon>Pseudomonadati</taxon>
        <taxon>Bacteroidota</taxon>
        <taxon>Flavobacteriia</taxon>
        <taxon>Flavobacteriales</taxon>
        <taxon>Flavobacteriaceae</taxon>
        <taxon>Myroides</taxon>
    </lineage>
</organism>
<keyword evidence="3" id="KW-1185">Reference proteome</keyword>
<reference evidence="2 4" key="2">
    <citation type="submission" date="2016-10" db="EMBL/GenBank/DDBJ databases">
        <authorList>
            <person name="de Groot N.N."/>
        </authorList>
    </citation>
    <scope>NUCLEOTIDE SEQUENCE [LARGE SCALE GENOMIC DNA]</scope>
    <source>
        <strain evidence="2 4">DSM 23048</strain>
    </source>
</reference>
<evidence type="ECO:0000313" key="3">
    <source>
        <dbReference type="Proteomes" id="UP000076630"/>
    </source>
</evidence>
<dbReference type="AlphaFoldDB" id="A0A165R2M7"/>
<sequence length="251" mass="29750">MNITHYKKRYNELSKQFREIYNNHDISIDLFDLLYELQAEDQTVENKTLQCHIYALLEYWQTAYKLLLEVSDSNDSKVKSKLFVFSEKAKTYKDTFGLKDVRKTREKKEVPILSLDDFIEQEEGSNQYNLNTKRIVVFNQYCPTDRFKVSTSSDLSDMDKLELIEYLHWLTDLRSPLIEFYNSDKNGYLPFIEGKADDHWYDTLEIYSTNIRYFKSGHIETTISMGDQLITDHIIDLVIDNKVCVEMNFDG</sequence>
<evidence type="ECO:0000313" key="1">
    <source>
        <dbReference type="EMBL" id="KZE78062.1"/>
    </source>
</evidence>
<dbReference type="EMBL" id="FNYS01000003">
    <property type="protein sequence ID" value="SEI71140.1"/>
    <property type="molecule type" value="Genomic_DNA"/>
</dbReference>